<organism evidence="2 3">
    <name type="scientific">Magnusiomyces paraingens</name>
    <dbReference type="NCBI Taxonomy" id="2606893"/>
    <lineage>
        <taxon>Eukaryota</taxon>
        <taxon>Fungi</taxon>
        <taxon>Dikarya</taxon>
        <taxon>Ascomycota</taxon>
        <taxon>Saccharomycotina</taxon>
        <taxon>Dipodascomycetes</taxon>
        <taxon>Dipodascales</taxon>
        <taxon>Dipodascaceae</taxon>
        <taxon>Magnusiomyces</taxon>
    </lineage>
</organism>
<dbReference type="RefSeq" id="XP_031854399.1">
    <property type="nucleotide sequence ID" value="XM_031998508.1"/>
</dbReference>
<dbReference type="Proteomes" id="UP000398389">
    <property type="component" value="Unassembled WGS sequence"/>
</dbReference>
<dbReference type="EMBL" id="CABVLU010000003">
    <property type="protein sequence ID" value="VVT53873.1"/>
    <property type="molecule type" value="Genomic_DNA"/>
</dbReference>
<name>A0A5E8BR90_9ASCO</name>
<evidence type="ECO:0000313" key="2">
    <source>
        <dbReference type="EMBL" id="VVT53873.1"/>
    </source>
</evidence>
<feature type="region of interest" description="Disordered" evidence="1">
    <location>
        <begin position="70"/>
        <end position="102"/>
    </location>
</feature>
<evidence type="ECO:0000256" key="1">
    <source>
        <dbReference type="SAM" id="MobiDB-lite"/>
    </source>
</evidence>
<protein>
    <recommendedName>
        <fullName evidence="4">Ribosome biogenesis protein SLX9</fullName>
    </recommendedName>
</protein>
<feature type="region of interest" description="Disordered" evidence="1">
    <location>
        <begin position="1"/>
        <end position="26"/>
    </location>
</feature>
<keyword evidence="3" id="KW-1185">Reference proteome</keyword>
<evidence type="ECO:0000313" key="3">
    <source>
        <dbReference type="Proteomes" id="UP000398389"/>
    </source>
</evidence>
<sequence>MPRLAKKASSGLKKKPTTLKGLPSRSVTEITPGLKASVLAREVNEFLHAPKLTKKEKQAQAQEKLLVRAKVSAQQATGKISKKGEKQRRRRQAQAEAFGERVAGLRDALPELEDVQRELETRAAKRGTRAPTVKTRERVIQHDKQVLQHNIATLSTTGDSPLARLAAMKQQLAKNLGKDEKNNDSVME</sequence>
<reference evidence="2 3" key="1">
    <citation type="submission" date="2019-09" db="EMBL/GenBank/DDBJ databases">
        <authorList>
            <person name="Brejova B."/>
        </authorList>
    </citation>
    <scope>NUCLEOTIDE SEQUENCE [LARGE SCALE GENOMIC DNA]</scope>
</reference>
<proteinExistence type="predicted"/>
<dbReference type="AlphaFoldDB" id="A0A5E8BR90"/>
<feature type="compositionally biased region" description="Basic residues" evidence="1">
    <location>
        <begin position="1"/>
        <end position="17"/>
    </location>
</feature>
<evidence type="ECO:0008006" key="4">
    <source>
        <dbReference type="Google" id="ProtNLM"/>
    </source>
</evidence>
<dbReference type="GeneID" id="43582608"/>
<gene>
    <name evidence="2" type="ORF">SAPINGB_P003793</name>
</gene>
<accession>A0A5E8BR90</accession>